<dbReference type="PANTHER" id="PTHR47504:SF5">
    <property type="entry name" value="RIGHT ORIGIN-BINDING PROTEIN"/>
    <property type="match status" value="1"/>
</dbReference>
<gene>
    <name evidence="5" type="primary">tetD_6</name>
    <name evidence="5" type="ORF">ERS852491_04371</name>
</gene>
<dbReference type="STRING" id="39482.ERS852491_04371"/>
<dbReference type="InterPro" id="IPR011256">
    <property type="entry name" value="Reg_factor_effector_dom_sf"/>
</dbReference>
<proteinExistence type="predicted"/>
<dbReference type="SMART" id="SM00871">
    <property type="entry name" value="AraC_E_bind"/>
    <property type="match status" value="1"/>
</dbReference>
<dbReference type="Pfam" id="PF14526">
    <property type="entry name" value="Cass2"/>
    <property type="match status" value="1"/>
</dbReference>
<dbReference type="OrthoDB" id="8365150at2"/>
<dbReference type="SUPFAM" id="SSF55136">
    <property type="entry name" value="Probable bacterial effector-binding domain"/>
    <property type="match status" value="1"/>
</dbReference>
<dbReference type="Pfam" id="PF12833">
    <property type="entry name" value="HTH_18"/>
    <property type="match status" value="1"/>
</dbReference>
<dbReference type="PROSITE" id="PS01124">
    <property type="entry name" value="HTH_ARAC_FAMILY_2"/>
    <property type="match status" value="1"/>
</dbReference>
<dbReference type="SUPFAM" id="SSF46689">
    <property type="entry name" value="Homeodomain-like"/>
    <property type="match status" value="2"/>
</dbReference>
<keyword evidence="1" id="KW-0805">Transcription regulation</keyword>
<name>A0A174KVU0_9FIRM</name>
<dbReference type="InterPro" id="IPR010499">
    <property type="entry name" value="AraC_E-bd"/>
</dbReference>
<evidence type="ECO:0000259" key="4">
    <source>
        <dbReference type="PROSITE" id="PS01124"/>
    </source>
</evidence>
<dbReference type="GO" id="GO:0003700">
    <property type="term" value="F:DNA-binding transcription factor activity"/>
    <property type="evidence" value="ECO:0007669"/>
    <property type="project" value="InterPro"/>
</dbReference>
<evidence type="ECO:0000313" key="6">
    <source>
        <dbReference type="Proteomes" id="UP000095544"/>
    </source>
</evidence>
<dbReference type="Gene3D" id="1.10.10.60">
    <property type="entry name" value="Homeodomain-like"/>
    <property type="match status" value="2"/>
</dbReference>
<dbReference type="Proteomes" id="UP000095544">
    <property type="component" value="Unassembled WGS sequence"/>
</dbReference>
<sequence>MKTNNIDTIQEVVDYIEEHLDETLNLDSISGKMHYSKYHLSRMFVSIVGFTLHHYIQRRRLTEAARSLIFTDKPIMEIAFCAGYETQQSFTAGFKSLFKCSPQAFRKKREFYPYQLKFTADGQSGLRGDMMMDIRTAECGRIKLVGFKKNTRFGFLAIGKCWRKLHAKKQLISNRNDMDFLIGLNDYTKWDLENEKQPAFDYLAAAEVDHIENIPAGMEAKELPACKYIVFSFTAKCEDSLQPVADYVYKEWFPQSTSQLNDHARYDFAKYGEKADKDGKSRIEYWVPVL</sequence>
<keyword evidence="3" id="KW-0804">Transcription</keyword>
<dbReference type="GO" id="GO:0043565">
    <property type="term" value="F:sequence-specific DNA binding"/>
    <property type="evidence" value="ECO:0007669"/>
    <property type="project" value="InterPro"/>
</dbReference>
<dbReference type="RefSeq" id="WP_050638891.1">
    <property type="nucleotide sequence ID" value="NZ_CABKUE010000004.1"/>
</dbReference>
<dbReference type="InterPro" id="IPR009057">
    <property type="entry name" value="Homeodomain-like_sf"/>
</dbReference>
<dbReference type="SMART" id="SM00342">
    <property type="entry name" value="HTH_ARAC"/>
    <property type="match status" value="1"/>
</dbReference>
<evidence type="ECO:0000256" key="1">
    <source>
        <dbReference type="ARBA" id="ARBA00023015"/>
    </source>
</evidence>
<dbReference type="InterPro" id="IPR029441">
    <property type="entry name" value="Cass2"/>
</dbReference>
<dbReference type="InterPro" id="IPR018062">
    <property type="entry name" value="HTH_AraC-typ_CS"/>
</dbReference>
<keyword evidence="2" id="KW-0238">DNA-binding</keyword>
<dbReference type="Gene3D" id="3.20.80.10">
    <property type="entry name" value="Regulatory factor, effector binding domain"/>
    <property type="match status" value="1"/>
</dbReference>
<reference evidence="5 6" key="1">
    <citation type="submission" date="2015-09" db="EMBL/GenBank/DDBJ databases">
        <authorList>
            <consortium name="Pathogen Informatics"/>
        </authorList>
    </citation>
    <scope>NUCLEOTIDE SEQUENCE [LARGE SCALE GENOMIC DNA]</scope>
    <source>
        <strain evidence="5 6">2789STDY5834876</strain>
    </source>
</reference>
<organism evidence="5 6">
    <name type="scientific">Faecalicatena contorta</name>
    <dbReference type="NCBI Taxonomy" id="39482"/>
    <lineage>
        <taxon>Bacteria</taxon>
        <taxon>Bacillati</taxon>
        <taxon>Bacillota</taxon>
        <taxon>Clostridia</taxon>
        <taxon>Lachnospirales</taxon>
        <taxon>Lachnospiraceae</taxon>
        <taxon>Faecalicatena</taxon>
    </lineage>
</organism>
<dbReference type="InterPro" id="IPR018060">
    <property type="entry name" value="HTH_AraC"/>
</dbReference>
<evidence type="ECO:0000256" key="3">
    <source>
        <dbReference type="ARBA" id="ARBA00023163"/>
    </source>
</evidence>
<evidence type="ECO:0000256" key="2">
    <source>
        <dbReference type="ARBA" id="ARBA00023125"/>
    </source>
</evidence>
<accession>A0A174KVU0</accession>
<feature type="domain" description="HTH araC/xylS-type" evidence="4">
    <location>
        <begin position="10"/>
        <end position="108"/>
    </location>
</feature>
<dbReference type="PANTHER" id="PTHR47504">
    <property type="entry name" value="RIGHT ORIGIN-BINDING PROTEIN"/>
    <property type="match status" value="1"/>
</dbReference>
<dbReference type="InterPro" id="IPR050959">
    <property type="entry name" value="MarA-like"/>
</dbReference>
<dbReference type="AlphaFoldDB" id="A0A174KVU0"/>
<protein>
    <submittedName>
        <fullName evidence="5">Right oriC-binding transcriptional activator</fullName>
    </submittedName>
</protein>
<dbReference type="PROSITE" id="PS00041">
    <property type="entry name" value="HTH_ARAC_FAMILY_1"/>
    <property type="match status" value="1"/>
</dbReference>
<evidence type="ECO:0000313" key="5">
    <source>
        <dbReference type="EMBL" id="CUP13938.1"/>
    </source>
</evidence>
<dbReference type="EMBL" id="CYZU01000060">
    <property type="protein sequence ID" value="CUP13938.1"/>
    <property type="molecule type" value="Genomic_DNA"/>
</dbReference>